<organism evidence="2 3">
    <name type="scientific">Oceanobacillus indicireducens</name>
    <dbReference type="NCBI Taxonomy" id="1004261"/>
    <lineage>
        <taxon>Bacteria</taxon>
        <taxon>Bacillati</taxon>
        <taxon>Bacillota</taxon>
        <taxon>Bacilli</taxon>
        <taxon>Bacillales</taxon>
        <taxon>Bacillaceae</taxon>
        <taxon>Oceanobacillus</taxon>
    </lineage>
</organism>
<name>A0A917Y2U0_9BACI</name>
<evidence type="ECO:0008006" key="4">
    <source>
        <dbReference type="Google" id="ProtNLM"/>
    </source>
</evidence>
<dbReference type="AlphaFoldDB" id="A0A917Y2U0"/>
<accession>A0A917Y2U0</accession>
<evidence type="ECO:0000256" key="1">
    <source>
        <dbReference type="SAM" id="SignalP"/>
    </source>
</evidence>
<feature type="chain" id="PRO_5038581987" description="Competence protein ComG" evidence="1">
    <location>
        <begin position="18"/>
        <end position="125"/>
    </location>
</feature>
<sequence length="125" mass="14772">MTMVTIIFLTLPFLAYALQTVKTTNNYEELAVYELFRFIRDDILKSHDYYIRDQALYLLQENDETVTISKYDSLIRRQVDGRGHEIYLRGVESLRFKEEPFGIKLTITTEEGATYEKTFTFYNGV</sequence>
<gene>
    <name evidence="2" type="ORF">GCM10007971_31200</name>
</gene>
<comment type="caution">
    <text evidence="2">The sequence shown here is derived from an EMBL/GenBank/DDBJ whole genome shotgun (WGS) entry which is preliminary data.</text>
</comment>
<dbReference type="Proteomes" id="UP000624041">
    <property type="component" value="Unassembled WGS sequence"/>
</dbReference>
<dbReference type="EMBL" id="BMOS01000029">
    <property type="protein sequence ID" value="GGN63891.1"/>
    <property type="molecule type" value="Genomic_DNA"/>
</dbReference>
<dbReference type="Pfam" id="PF15980">
    <property type="entry name" value="ComGF"/>
    <property type="match status" value="1"/>
</dbReference>
<protein>
    <recommendedName>
        <fullName evidence="4">Competence protein ComG</fullName>
    </recommendedName>
</protein>
<feature type="signal peptide" evidence="1">
    <location>
        <begin position="1"/>
        <end position="17"/>
    </location>
</feature>
<dbReference type="InterPro" id="IPR016977">
    <property type="entry name" value="ComGF"/>
</dbReference>
<proteinExistence type="predicted"/>
<reference evidence="2" key="2">
    <citation type="submission" date="2020-09" db="EMBL/GenBank/DDBJ databases">
        <authorList>
            <person name="Sun Q."/>
            <person name="Ohkuma M."/>
        </authorList>
    </citation>
    <scope>NUCLEOTIDE SEQUENCE</scope>
    <source>
        <strain evidence="2">JCM 17251</strain>
    </source>
</reference>
<keyword evidence="3" id="KW-1185">Reference proteome</keyword>
<evidence type="ECO:0000313" key="2">
    <source>
        <dbReference type="EMBL" id="GGN63891.1"/>
    </source>
</evidence>
<evidence type="ECO:0000313" key="3">
    <source>
        <dbReference type="Proteomes" id="UP000624041"/>
    </source>
</evidence>
<keyword evidence="1" id="KW-0732">Signal</keyword>
<reference evidence="2" key="1">
    <citation type="journal article" date="2014" name="Int. J. Syst. Evol. Microbiol.">
        <title>Complete genome sequence of Corynebacterium casei LMG S-19264T (=DSM 44701T), isolated from a smear-ripened cheese.</title>
        <authorList>
            <consortium name="US DOE Joint Genome Institute (JGI-PGF)"/>
            <person name="Walter F."/>
            <person name="Albersmeier A."/>
            <person name="Kalinowski J."/>
            <person name="Ruckert C."/>
        </authorList>
    </citation>
    <scope>NUCLEOTIDE SEQUENCE</scope>
    <source>
        <strain evidence="2">JCM 17251</strain>
    </source>
</reference>